<dbReference type="GO" id="GO:0005886">
    <property type="term" value="C:plasma membrane"/>
    <property type="evidence" value="ECO:0007669"/>
    <property type="project" value="TreeGrafter"/>
</dbReference>
<dbReference type="EMBL" id="JAWQEG010006643">
    <property type="protein sequence ID" value="KAK3854266.1"/>
    <property type="molecule type" value="Genomic_DNA"/>
</dbReference>
<dbReference type="GO" id="GO:0007169">
    <property type="term" value="P:cell surface receptor protein tyrosine kinase signaling pathway"/>
    <property type="evidence" value="ECO:0007669"/>
    <property type="project" value="TreeGrafter"/>
</dbReference>
<dbReference type="GO" id="GO:0043235">
    <property type="term" value="C:receptor complex"/>
    <property type="evidence" value="ECO:0007669"/>
    <property type="project" value="TreeGrafter"/>
</dbReference>
<dbReference type="Pfam" id="PF07714">
    <property type="entry name" value="PK_Tyr_Ser-Thr"/>
    <property type="match status" value="1"/>
</dbReference>
<dbReference type="Proteomes" id="UP001286313">
    <property type="component" value="Unassembled WGS sequence"/>
</dbReference>
<dbReference type="AlphaFoldDB" id="A0AAE1BNU1"/>
<evidence type="ECO:0000313" key="3">
    <source>
        <dbReference type="Proteomes" id="UP001286313"/>
    </source>
</evidence>
<dbReference type="PANTHER" id="PTHR24416">
    <property type="entry name" value="TYROSINE-PROTEIN KINASE RECEPTOR"/>
    <property type="match status" value="1"/>
</dbReference>
<proteinExistence type="predicted"/>
<organism evidence="2 3">
    <name type="scientific">Petrolisthes cinctipes</name>
    <name type="common">Flat porcelain crab</name>
    <dbReference type="NCBI Taxonomy" id="88211"/>
    <lineage>
        <taxon>Eukaryota</taxon>
        <taxon>Metazoa</taxon>
        <taxon>Ecdysozoa</taxon>
        <taxon>Arthropoda</taxon>
        <taxon>Crustacea</taxon>
        <taxon>Multicrustacea</taxon>
        <taxon>Malacostraca</taxon>
        <taxon>Eumalacostraca</taxon>
        <taxon>Eucarida</taxon>
        <taxon>Decapoda</taxon>
        <taxon>Pleocyemata</taxon>
        <taxon>Anomura</taxon>
        <taxon>Galatheoidea</taxon>
        <taxon>Porcellanidae</taxon>
        <taxon>Petrolisthes</taxon>
    </lineage>
</organism>
<dbReference type="InterPro" id="IPR001245">
    <property type="entry name" value="Ser-Thr/Tyr_kinase_cat_dom"/>
</dbReference>
<accession>A0AAE1BNU1</accession>
<feature type="domain" description="Serine-threonine/tyrosine-protein kinase catalytic" evidence="1">
    <location>
        <begin position="4"/>
        <end position="56"/>
    </location>
</feature>
<sequence>MCRRMTNREVAELVPSGFRMGKPTNNVCPDQLYEIMCMCWQVDPIRRPTFTYLQDLLENFDIATERSYAAPIEAIG</sequence>
<gene>
    <name evidence="2" type="ORF">Pcinc_039244</name>
</gene>
<dbReference type="GO" id="GO:0004714">
    <property type="term" value="F:transmembrane receptor protein tyrosine kinase activity"/>
    <property type="evidence" value="ECO:0007669"/>
    <property type="project" value="TreeGrafter"/>
</dbReference>
<dbReference type="InterPro" id="IPR011009">
    <property type="entry name" value="Kinase-like_dom_sf"/>
</dbReference>
<name>A0AAE1BNU1_PETCI</name>
<protein>
    <recommendedName>
        <fullName evidence="1">Serine-threonine/tyrosine-protein kinase catalytic domain-containing protein</fullName>
    </recommendedName>
</protein>
<keyword evidence="3" id="KW-1185">Reference proteome</keyword>
<reference evidence="2" key="1">
    <citation type="submission" date="2023-10" db="EMBL/GenBank/DDBJ databases">
        <title>Genome assemblies of two species of porcelain crab, Petrolisthes cinctipes and Petrolisthes manimaculis (Anomura: Porcellanidae).</title>
        <authorList>
            <person name="Angst P."/>
        </authorList>
    </citation>
    <scope>NUCLEOTIDE SEQUENCE</scope>
    <source>
        <strain evidence="2">PB745_01</strain>
        <tissue evidence="2">Gill</tissue>
    </source>
</reference>
<dbReference type="Gene3D" id="1.10.510.10">
    <property type="entry name" value="Transferase(Phosphotransferase) domain 1"/>
    <property type="match status" value="1"/>
</dbReference>
<dbReference type="InterPro" id="IPR050122">
    <property type="entry name" value="RTK"/>
</dbReference>
<dbReference type="SUPFAM" id="SSF56112">
    <property type="entry name" value="Protein kinase-like (PK-like)"/>
    <property type="match status" value="1"/>
</dbReference>
<evidence type="ECO:0000313" key="2">
    <source>
        <dbReference type="EMBL" id="KAK3854266.1"/>
    </source>
</evidence>
<dbReference type="PANTHER" id="PTHR24416:SF611">
    <property type="entry name" value="TYROSINE-PROTEIN KINASE TRANSMEMBRANE RECEPTOR ROR"/>
    <property type="match status" value="1"/>
</dbReference>
<evidence type="ECO:0000259" key="1">
    <source>
        <dbReference type="Pfam" id="PF07714"/>
    </source>
</evidence>
<comment type="caution">
    <text evidence="2">The sequence shown here is derived from an EMBL/GenBank/DDBJ whole genome shotgun (WGS) entry which is preliminary data.</text>
</comment>